<protein>
    <recommendedName>
        <fullName evidence="1">F-box domain-containing protein</fullName>
    </recommendedName>
</protein>
<dbReference type="PROSITE" id="PS50181">
    <property type="entry name" value="FBOX"/>
    <property type="match status" value="1"/>
</dbReference>
<proteinExistence type="predicted"/>
<dbReference type="OrthoDB" id="3936277at2759"/>
<feature type="domain" description="F-box" evidence="1">
    <location>
        <begin position="22"/>
        <end position="67"/>
    </location>
</feature>
<accession>A0A9P4NKL1</accession>
<gene>
    <name evidence="2" type="ORF">EJ08DRAFT_402860</name>
</gene>
<dbReference type="InterPro" id="IPR001810">
    <property type="entry name" value="F-box_dom"/>
</dbReference>
<comment type="caution">
    <text evidence="2">The sequence shown here is derived from an EMBL/GenBank/DDBJ whole genome shotgun (WGS) entry which is preliminary data.</text>
</comment>
<organism evidence="2 3">
    <name type="scientific">Tothia fuscella</name>
    <dbReference type="NCBI Taxonomy" id="1048955"/>
    <lineage>
        <taxon>Eukaryota</taxon>
        <taxon>Fungi</taxon>
        <taxon>Dikarya</taxon>
        <taxon>Ascomycota</taxon>
        <taxon>Pezizomycotina</taxon>
        <taxon>Dothideomycetes</taxon>
        <taxon>Pleosporomycetidae</taxon>
        <taxon>Venturiales</taxon>
        <taxon>Cylindrosympodiaceae</taxon>
        <taxon>Tothia</taxon>
    </lineage>
</organism>
<evidence type="ECO:0000259" key="1">
    <source>
        <dbReference type="PROSITE" id="PS50181"/>
    </source>
</evidence>
<sequence length="343" mass="39357">MASSLHPKATSRRPKAGTINMTATIDDLPIELVDRILFYMPNHDNILQLRCVNRDLASKTSRSFAKAYFAESTWNVNGRTIRALGKLSKTTSICFHMTSVHLVGPTESAKKYENFLLAKGLDAAKLRIALRALPSLSILKFENFEYKDSHTFFRKLLVNLPLATLTTFHLEKVTVSAASVATFIKRNKKILQNFDFDTVNLKGPEEECGHAIPWATMLQAILSIKKTCDIGISNPKVSGKDALLLPDIDLYDEEFYFKSLYISYERETCDSEDEGGYWSGNWEDENGWWCYHVRAEEQWRESLELLIRYYEYRIHQCEDDSEPPCYTDEEDMACDCDVCGNYR</sequence>
<evidence type="ECO:0000313" key="3">
    <source>
        <dbReference type="Proteomes" id="UP000800235"/>
    </source>
</evidence>
<dbReference type="AlphaFoldDB" id="A0A9P4NKL1"/>
<dbReference type="Proteomes" id="UP000800235">
    <property type="component" value="Unassembled WGS sequence"/>
</dbReference>
<reference evidence="2" key="1">
    <citation type="journal article" date="2020" name="Stud. Mycol.">
        <title>101 Dothideomycetes genomes: a test case for predicting lifestyles and emergence of pathogens.</title>
        <authorList>
            <person name="Haridas S."/>
            <person name="Albert R."/>
            <person name="Binder M."/>
            <person name="Bloem J."/>
            <person name="Labutti K."/>
            <person name="Salamov A."/>
            <person name="Andreopoulos B."/>
            <person name="Baker S."/>
            <person name="Barry K."/>
            <person name="Bills G."/>
            <person name="Bluhm B."/>
            <person name="Cannon C."/>
            <person name="Castanera R."/>
            <person name="Culley D."/>
            <person name="Daum C."/>
            <person name="Ezra D."/>
            <person name="Gonzalez J."/>
            <person name="Henrissat B."/>
            <person name="Kuo A."/>
            <person name="Liang C."/>
            <person name="Lipzen A."/>
            <person name="Lutzoni F."/>
            <person name="Magnuson J."/>
            <person name="Mondo S."/>
            <person name="Nolan M."/>
            <person name="Ohm R."/>
            <person name="Pangilinan J."/>
            <person name="Park H.-J."/>
            <person name="Ramirez L."/>
            <person name="Alfaro M."/>
            <person name="Sun H."/>
            <person name="Tritt A."/>
            <person name="Yoshinaga Y."/>
            <person name="Zwiers L.-H."/>
            <person name="Turgeon B."/>
            <person name="Goodwin S."/>
            <person name="Spatafora J."/>
            <person name="Crous P."/>
            <person name="Grigoriev I."/>
        </authorList>
    </citation>
    <scope>NUCLEOTIDE SEQUENCE</scope>
    <source>
        <strain evidence="2">CBS 130266</strain>
    </source>
</reference>
<evidence type="ECO:0000313" key="2">
    <source>
        <dbReference type="EMBL" id="KAF2425345.1"/>
    </source>
</evidence>
<keyword evidence="3" id="KW-1185">Reference proteome</keyword>
<name>A0A9P4NKL1_9PEZI</name>
<dbReference type="EMBL" id="MU007070">
    <property type="protein sequence ID" value="KAF2425345.1"/>
    <property type="molecule type" value="Genomic_DNA"/>
</dbReference>